<dbReference type="Gene3D" id="3.90.226.10">
    <property type="entry name" value="2-enoyl-CoA Hydratase, Chain A, domain 1"/>
    <property type="match status" value="1"/>
</dbReference>
<dbReference type="OrthoDB" id="7848551at2"/>
<dbReference type="PANTHER" id="PTHR11941:SF54">
    <property type="entry name" value="ENOYL-COA HYDRATASE, MITOCHONDRIAL"/>
    <property type="match status" value="1"/>
</dbReference>
<dbReference type="KEGG" id="paqt:E8L99_21795"/>
<dbReference type="GO" id="GO:0006635">
    <property type="term" value="P:fatty acid beta-oxidation"/>
    <property type="evidence" value="ECO:0007669"/>
    <property type="project" value="TreeGrafter"/>
</dbReference>
<keyword evidence="2" id="KW-1185">Reference proteome</keyword>
<accession>A0A4D7QW71</accession>
<dbReference type="PANTHER" id="PTHR11941">
    <property type="entry name" value="ENOYL-COA HYDRATASE-RELATED"/>
    <property type="match status" value="1"/>
</dbReference>
<name>A0A4D7QW71_9HYPH</name>
<dbReference type="SUPFAM" id="SSF52096">
    <property type="entry name" value="ClpP/crotonase"/>
    <property type="match status" value="1"/>
</dbReference>
<dbReference type="Proteomes" id="UP000298588">
    <property type="component" value="Chromosome"/>
</dbReference>
<sequence length="277" mass="29207">MVATTHKRAGEAGMAASDHGVSIERRDRIAIIRLDGPTPGNLLSQAAMTALLEAARGLSTDPYLAAVVLTGRADLFTLGFNLADGDRMGALPLAERREALSVGPRLCAAFEALEPLTIMAVEGWCVGGGVAIAGGFDLRVAGAGARFYVPEIERGMNMSWGSLPRLVNLMGPARTKRLVMLAEKLDAAKAAEWGLVDELAPAGGALDRALEFAARAATMPPVQLRMCKAGINAYANALAPVAAALDRDQYLLAQASADYAEGVASFREKREPQYRGE</sequence>
<dbReference type="InterPro" id="IPR001753">
    <property type="entry name" value="Enoyl-CoA_hydra/iso"/>
</dbReference>
<evidence type="ECO:0000313" key="2">
    <source>
        <dbReference type="Proteomes" id="UP000298588"/>
    </source>
</evidence>
<gene>
    <name evidence="1" type="ORF">E8L99_21795</name>
</gene>
<evidence type="ECO:0000313" key="1">
    <source>
        <dbReference type="EMBL" id="QCK88202.1"/>
    </source>
</evidence>
<keyword evidence="1" id="KW-0413">Isomerase</keyword>
<dbReference type="EMBL" id="CP039865">
    <property type="protein sequence ID" value="QCK88202.1"/>
    <property type="molecule type" value="Genomic_DNA"/>
</dbReference>
<dbReference type="GO" id="GO:0016853">
    <property type="term" value="F:isomerase activity"/>
    <property type="evidence" value="ECO:0007669"/>
    <property type="project" value="UniProtKB-KW"/>
</dbReference>
<proteinExistence type="predicted"/>
<organism evidence="1 2">
    <name type="scientific">Phreatobacter aquaticus</name>
    <dbReference type="NCBI Taxonomy" id="2570229"/>
    <lineage>
        <taxon>Bacteria</taxon>
        <taxon>Pseudomonadati</taxon>
        <taxon>Pseudomonadota</taxon>
        <taxon>Alphaproteobacteria</taxon>
        <taxon>Hyphomicrobiales</taxon>
        <taxon>Phreatobacteraceae</taxon>
        <taxon>Phreatobacter</taxon>
    </lineage>
</organism>
<dbReference type="AlphaFoldDB" id="A0A4D7QW71"/>
<dbReference type="InterPro" id="IPR029045">
    <property type="entry name" value="ClpP/crotonase-like_dom_sf"/>
</dbReference>
<dbReference type="CDD" id="cd06558">
    <property type="entry name" value="crotonase-like"/>
    <property type="match status" value="1"/>
</dbReference>
<reference evidence="1 2" key="1">
    <citation type="submission" date="2019-04" db="EMBL/GenBank/DDBJ databases">
        <title>Phreatobacter aquaticus sp. nov.</title>
        <authorList>
            <person name="Choi A."/>
            <person name="Baek K."/>
        </authorList>
    </citation>
    <scope>NUCLEOTIDE SEQUENCE [LARGE SCALE GENOMIC DNA]</scope>
    <source>
        <strain evidence="1 2">NMCR1094</strain>
    </source>
</reference>
<protein>
    <submittedName>
        <fullName evidence="1">Enoyl-CoA hydratase/isomerase family protein</fullName>
    </submittedName>
</protein>
<dbReference type="Pfam" id="PF00378">
    <property type="entry name" value="ECH_1"/>
    <property type="match status" value="1"/>
</dbReference>